<dbReference type="InterPro" id="IPR009057">
    <property type="entry name" value="Homeodomain-like_sf"/>
</dbReference>
<feature type="DNA-binding region" description="Homeobox" evidence="9">
    <location>
        <begin position="26"/>
        <end position="90"/>
    </location>
</feature>
<feature type="compositionally biased region" description="Polar residues" evidence="11">
    <location>
        <begin position="7"/>
        <end position="16"/>
    </location>
</feature>
<dbReference type="Gramene" id="Ma10_t04930.1">
    <property type="protein sequence ID" value="Ma10_p04930.1"/>
    <property type="gene ID" value="Ma10_g04930"/>
</dbReference>
<dbReference type="GO" id="GO:0048830">
    <property type="term" value="P:adventitious root development"/>
    <property type="evidence" value="ECO:0007669"/>
    <property type="project" value="InterPro"/>
</dbReference>
<keyword evidence="4 9" id="KW-0238">DNA-binding</keyword>
<evidence type="ECO:0000256" key="9">
    <source>
        <dbReference type="PROSITE-ProRule" id="PRU00108"/>
    </source>
</evidence>
<dbReference type="OMA" id="MGLMENT"/>
<evidence type="ECO:0000313" key="14">
    <source>
        <dbReference type="Proteomes" id="UP000012960"/>
    </source>
</evidence>
<dbReference type="GO" id="GO:0010311">
    <property type="term" value="P:lateral root formation"/>
    <property type="evidence" value="ECO:0000318"/>
    <property type="project" value="GO_Central"/>
</dbReference>
<dbReference type="InParanoid" id="A0A804KSQ6"/>
<dbReference type="GeneID" id="104000061"/>
<comment type="similarity">
    <text evidence="8">Belongs to the WUS homeobox family.</text>
</comment>
<evidence type="ECO:0000256" key="7">
    <source>
        <dbReference type="ARBA" id="ARBA00023242"/>
    </source>
</evidence>
<evidence type="ECO:0000256" key="1">
    <source>
        <dbReference type="ARBA" id="ARBA00004123"/>
    </source>
</evidence>
<proteinExistence type="inferred from homology"/>
<evidence type="ECO:0000256" key="10">
    <source>
        <dbReference type="RuleBase" id="RU000682"/>
    </source>
</evidence>
<dbReference type="SMART" id="SM00389">
    <property type="entry name" value="HOX"/>
    <property type="match status" value="1"/>
</dbReference>
<dbReference type="SUPFAM" id="SSF46689">
    <property type="entry name" value="Homeodomain-like"/>
    <property type="match status" value="1"/>
</dbReference>
<dbReference type="Gene3D" id="1.10.10.60">
    <property type="entry name" value="Homeodomain-like"/>
    <property type="match status" value="1"/>
</dbReference>
<evidence type="ECO:0000256" key="8">
    <source>
        <dbReference type="ARBA" id="ARBA00024040"/>
    </source>
</evidence>
<dbReference type="GO" id="GO:0003700">
    <property type="term" value="F:DNA-binding transcription factor activity"/>
    <property type="evidence" value="ECO:0000318"/>
    <property type="project" value="GO_Central"/>
</dbReference>
<reference evidence="13" key="1">
    <citation type="submission" date="2021-05" db="UniProtKB">
        <authorList>
            <consortium name="EnsemblPlants"/>
        </authorList>
    </citation>
    <scope>IDENTIFICATION</scope>
    <source>
        <strain evidence="13">subsp. malaccensis</strain>
    </source>
</reference>
<keyword evidence="6" id="KW-0804">Transcription</keyword>
<dbReference type="PANTHER" id="PTHR46998:SF2">
    <property type="entry name" value="WUSCHEL-RELATED HOMEOBOX 11"/>
    <property type="match status" value="1"/>
</dbReference>
<dbReference type="EnsemblPlants" id="Ma10_t04930.1">
    <property type="protein sequence ID" value="Ma10_p04930.1"/>
    <property type="gene ID" value="Ma10_g04930"/>
</dbReference>
<evidence type="ECO:0000256" key="2">
    <source>
        <dbReference type="ARBA" id="ARBA00022473"/>
    </source>
</evidence>
<dbReference type="AlphaFoldDB" id="A0A804KSQ6"/>
<dbReference type="FunFam" id="1.10.10.60:FF:000118">
    <property type="entry name" value="WUSCHEL-related homeobox 11"/>
    <property type="match status" value="1"/>
</dbReference>
<dbReference type="GO" id="GO:0003677">
    <property type="term" value="F:DNA binding"/>
    <property type="evidence" value="ECO:0007669"/>
    <property type="project" value="UniProtKB-UniRule"/>
</dbReference>
<dbReference type="InterPro" id="IPR044558">
    <property type="entry name" value="WOX11-like"/>
</dbReference>
<protein>
    <recommendedName>
        <fullName evidence="12">Homeobox domain-containing protein</fullName>
    </recommendedName>
</protein>
<dbReference type="GO" id="GO:0005634">
    <property type="term" value="C:nucleus"/>
    <property type="evidence" value="ECO:0000318"/>
    <property type="project" value="GO_Central"/>
</dbReference>
<evidence type="ECO:0000259" key="12">
    <source>
        <dbReference type="PROSITE" id="PS50071"/>
    </source>
</evidence>
<feature type="domain" description="Homeobox" evidence="12">
    <location>
        <begin position="24"/>
        <end position="89"/>
    </location>
</feature>
<dbReference type="Proteomes" id="UP000012960">
    <property type="component" value="Unplaced"/>
</dbReference>
<evidence type="ECO:0000256" key="3">
    <source>
        <dbReference type="ARBA" id="ARBA00023015"/>
    </source>
</evidence>
<evidence type="ECO:0000256" key="5">
    <source>
        <dbReference type="ARBA" id="ARBA00023155"/>
    </source>
</evidence>
<keyword evidence="3" id="KW-0805">Transcription regulation</keyword>
<evidence type="ECO:0000256" key="4">
    <source>
        <dbReference type="ARBA" id="ARBA00023125"/>
    </source>
</evidence>
<keyword evidence="5 9" id="KW-0371">Homeobox</keyword>
<feature type="region of interest" description="Disordered" evidence="11">
    <location>
        <begin position="1"/>
        <end position="30"/>
    </location>
</feature>
<keyword evidence="2" id="KW-0217">Developmental protein</keyword>
<dbReference type="Pfam" id="PF00046">
    <property type="entry name" value="Homeodomain"/>
    <property type="match status" value="1"/>
</dbReference>
<name>A0A804KSQ6_MUSAM</name>
<organism evidence="13 14">
    <name type="scientific">Musa acuminata subsp. malaccensis</name>
    <name type="common">Wild banana</name>
    <name type="synonym">Musa malaccensis</name>
    <dbReference type="NCBI Taxonomy" id="214687"/>
    <lineage>
        <taxon>Eukaryota</taxon>
        <taxon>Viridiplantae</taxon>
        <taxon>Streptophyta</taxon>
        <taxon>Embryophyta</taxon>
        <taxon>Tracheophyta</taxon>
        <taxon>Spermatophyta</taxon>
        <taxon>Magnoliopsida</taxon>
        <taxon>Liliopsida</taxon>
        <taxon>Zingiberales</taxon>
        <taxon>Musaceae</taxon>
        <taxon>Musa</taxon>
    </lineage>
</organism>
<keyword evidence="7 9" id="KW-0539">Nucleus</keyword>
<dbReference type="OrthoDB" id="670226at2759"/>
<evidence type="ECO:0000313" key="13">
    <source>
        <dbReference type="EnsemblPlants" id="Ma10_p04930.1"/>
    </source>
</evidence>
<evidence type="ECO:0000256" key="11">
    <source>
        <dbReference type="SAM" id="MobiDB-lite"/>
    </source>
</evidence>
<dbReference type="GO" id="GO:0006351">
    <property type="term" value="P:DNA-templated transcription"/>
    <property type="evidence" value="ECO:0000318"/>
    <property type="project" value="GO_Central"/>
</dbReference>
<sequence length="235" mass="25638">MEDSNRGHNNSSSLQRSAPDGTVTGPMRTRWTPKAEQILILESIFNSGMVNPTKDETARIRRLLERFGPVGDANVFYWFQNRRSRSRRRQRQLQASLVADPRAAGVAQQVGGGVQSSSAASSSSSSSAANVMLMDDSAQYLFSISRQMGLMENTQSPVVRSSDVSQLHSQPGTVIVFIDGVLNEVPSGPIDLRAMFGQDVLLVHSSGELLPVNEHGILMQSLQMGESYFLVAKPT</sequence>
<dbReference type="FunCoup" id="A0A804KSQ6">
    <property type="interactions" value="4674"/>
</dbReference>
<dbReference type="InterPro" id="IPR001356">
    <property type="entry name" value="HD"/>
</dbReference>
<dbReference type="PANTHER" id="PTHR46998">
    <property type="entry name" value="WUSCHEL-RELATED HOMEOBOX 11"/>
    <property type="match status" value="1"/>
</dbReference>
<evidence type="ECO:0000256" key="6">
    <source>
        <dbReference type="ARBA" id="ARBA00023163"/>
    </source>
</evidence>
<keyword evidence="14" id="KW-1185">Reference proteome</keyword>
<comment type="subcellular location">
    <subcellularLocation>
        <location evidence="1 9 10">Nucleus</location>
    </subcellularLocation>
</comment>
<dbReference type="PROSITE" id="PS50071">
    <property type="entry name" value="HOMEOBOX_2"/>
    <property type="match status" value="1"/>
</dbReference>
<accession>A0A804KSQ6</accession>